<evidence type="ECO:0000313" key="4">
    <source>
        <dbReference type="Proteomes" id="UP000237347"/>
    </source>
</evidence>
<dbReference type="AlphaFoldDB" id="A0AAW0IR12"/>
<accession>A0AAW0IR12</accession>
<name>A0AAW0IR12_QUESU</name>
<organism evidence="3 4">
    <name type="scientific">Quercus suber</name>
    <name type="common">Cork oak</name>
    <dbReference type="NCBI Taxonomy" id="58331"/>
    <lineage>
        <taxon>Eukaryota</taxon>
        <taxon>Viridiplantae</taxon>
        <taxon>Streptophyta</taxon>
        <taxon>Embryophyta</taxon>
        <taxon>Tracheophyta</taxon>
        <taxon>Spermatophyta</taxon>
        <taxon>Magnoliopsida</taxon>
        <taxon>eudicotyledons</taxon>
        <taxon>Gunneridae</taxon>
        <taxon>Pentapetalae</taxon>
        <taxon>rosids</taxon>
        <taxon>fabids</taxon>
        <taxon>Fagales</taxon>
        <taxon>Fagaceae</taxon>
        <taxon>Quercus</taxon>
    </lineage>
</organism>
<reference evidence="3 4" key="1">
    <citation type="journal article" date="2018" name="Sci. Data">
        <title>The draft genome sequence of cork oak.</title>
        <authorList>
            <person name="Ramos A.M."/>
            <person name="Usie A."/>
            <person name="Barbosa P."/>
            <person name="Barros P.M."/>
            <person name="Capote T."/>
            <person name="Chaves I."/>
            <person name="Simoes F."/>
            <person name="Abreu I."/>
            <person name="Carrasquinho I."/>
            <person name="Faro C."/>
            <person name="Guimaraes J.B."/>
            <person name="Mendonca D."/>
            <person name="Nobrega F."/>
            <person name="Rodrigues L."/>
            <person name="Saibo N.J.M."/>
            <person name="Varela M.C."/>
            <person name="Egas C."/>
            <person name="Matos J."/>
            <person name="Miguel C.M."/>
            <person name="Oliveira M.M."/>
            <person name="Ricardo C.P."/>
            <person name="Goncalves S."/>
        </authorList>
    </citation>
    <scope>NUCLEOTIDE SEQUENCE [LARGE SCALE GENOMIC DNA]</scope>
    <source>
        <strain evidence="4">cv. HL8</strain>
    </source>
</reference>
<feature type="transmembrane region" description="Helical" evidence="2">
    <location>
        <begin position="138"/>
        <end position="158"/>
    </location>
</feature>
<feature type="transmembrane region" description="Helical" evidence="2">
    <location>
        <begin position="104"/>
        <end position="126"/>
    </location>
</feature>
<dbReference type="EMBL" id="PKMF04000933">
    <property type="protein sequence ID" value="KAK7816541.1"/>
    <property type="molecule type" value="Genomic_DNA"/>
</dbReference>
<evidence type="ECO:0000256" key="1">
    <source>
        <dbReference type="SAM" id="MobiDB-lite"/>
    </source>
</evidence>
<evidence type="ECO:0000313" key="3">
    <source>
        <dbReference type="EMBL" id="KAK7816541.1"/>
    </source>
</evidence>
<comment type="caution">
    <text evidence="3">The sequence shown here is derived from an EMBL/GenBank/DDBJ whole genome shotgun (WGS) entry which is preliminary data.</text>
</comment>
<gene>
    <name evidence="3" type="ORF">CFP56_043939</name>
</gene>
<proteinExistence type="predicted"/>
<keyword evidence="2" id="KW-0812">Transmembrane</keyword>
<dbReference type="Proteomes" id="UP000237347">
    <property type="component" value="Unassembled WGS sequence"/>
</dbReference>
<keyword evidence="2" id="KW-1133">Transmembrane helix</keyword>
<feature type="compositionally biased region" description="Basic residues" evidence="1">
    <location>
        <begin position="24"/>
        <end position="35"/>
    </location>
</feature>
<keyword evidence="2" id="KW-0472">Membrane</keyword>
<sequence length="163" mass="18509">MVPVTKTKTKTKPSKRNQTEQSNKRKRRKKEKKRERPIADPVTPPLKPPHAREIHRRPVAVSTVGVAYPNGKREKRETRPWLRFTVLVKGKAWSRIAILNRSSVLNCLGTAMMILLFLCVRLFGYWLSPNVHDLAKDFSSMSSFAVTSIIALEYSSVLSPAIA</sequence>
<protein>
    <submittedName>
        <fullName evidence="3">Uncharacterized protein</fullName>
    </submittedName>
</protein>
<evidence type="ECO:0000256" key="2">
    <source>
        <dbReference type="SAM" id="Phobius"/>
    </source>
</evidence>
<feature type="region of interest" description="Disordered" evidence="1">
    <location>
        <begin position="1"/>
        <end position="54"/>
    </location>
</feature>
<keyword evidence="4" id="KW-1185">Reference proteome</keyword>